<dbReference type="PANTHER" id="PTHR24223">
    <property type="entry name" value="ATP-BINDING CASSETTE SUB-FAMILY C"/>
    <property type="match status" value="1"/>
</dbReference>
<dbReference type="EMBL" id="BMAT01010911">
    <property type="protein sequence ID" value="GFR63239.1"/>
    <property type="molecule type" value="Genomic_DNA"/>
</dbReference>
<keyword evidence="3" id="KW-0813">Transport</keyword>
<keyword evidence="7 9" id="KW-1133">Transmembrane helix</keyword>
<evidence type="ECO:0000256" key="3">
    <source>
        <dbReference type="ARBA" id="ARBA00022448"/>
    </source>
</evidence>
<accession>A0AAV4EQK4</accession>
<keyword evidence="4 9" id="KW-0812">Transmembrane</keyword>
<dbReference type="InterPro" id="IPR011527">
    <property type="entry name" value="ABC1_TM_dom"/>
</dbReference>
<dbReference type="PROSITE" id="PS50929">
    <property type="entry name" value="ABC_TM1F"/>
    <property type="match status" value="1"/>
</dbReference>
<evidence type="ECO:0000256" key="5">
    <source>
        <dbReference type="ARBA" id="ARBA00022741"/>
    </source>
</evidence>
<dbReference type="Pfam" id="PF00664">
    <property type="entry name" value="ABC_membrane"/>
    <property type="match status" value="1"/>
</dbReference>
<reference evidence="11 12" key="1">
    <citation type="journal article" date="2021" name="Elife">
        <title>Chloroplast acquisition without the gene transfer in kleptoplastic sea slugs, Plakobranchus ocellatus.</title>
        <authorList>
            <person name="Maeda T."/>
            <person name="Takahashi S."/>
            <person name="Yoshida T."/>
            <person name="Shimamura S."/>
            <person name="Takaki Y."/>
            <person name="Nagai Y."/>
            <person name="Toyoda A."/>
            <person name="Suzuki Y."/>
            <person name="Arimoto A."/>
            <person name="Ishii H."/>
            <person name="Satoh N."/>
            <person name="Nishiyama T."/>
            <person name="Hasebe M."/>
            <person name="Maruyama T."/>
            <person name="Minagawa J."/>
            <person name="Obokata J."/>
            <person name="Shigenobu S."/>
        </authorList>
    </citation>
    <scope>NUCLEOTIDE SEQUENCE [LARGE SCALE GENOMIC DNA]</scope>
</reference>
<dbReference type="Gene3D" id="1.20.1560.10">
    <property type="entry name" value="ABC transporter type 1, transmembrane domain"/>
    <property type="match status" value="1"/>
</dbReference>
<proteinExistence type="inferred from homology"/>
<comment type="caution">
    <text evidence="11">The sequence shown here is derived from an EMBL/GenBank/DDBJ whole genome shotgun (WGS) entry which is preliminary data.</text>
</comment>
<evidence type="ECO:0000256" key="4">
    <source>
        <dbReference type="ARBA" id="ARBA00022692"/>
    </source>
</evidence>
<dbReference type="GO" id="GO:0005524">
    <property type="term" value="F:ATP binding"/>
    <property type="evidence" value="ECO:0007669"/>
    <property type="project" value="UniProtKB-KW"/>
</dbReference>
<evidence type="ECO:0000256" key="1">
    <source>
        <dbReference type="ARBA" id="ARBA00004141"/>
    </source>
</evidence>
<evidence type="ECO:0000313" key="12">
    <source>
        <dbReference type="Proteomes" id="UP000762676"/>
    </source>
</evidence>
<feature type="transmembrane region" description="Helical" evidence="9">
    <location>
        <begin position="232"/>
        <end position="257"/>
    </location>
</feature>
<dbReference type="InterPro" id="IPR050173">
    <property type="entry name" value="ABC_transporter_C-like"/>
</dbReference>
<keyword evidence="6" id="KW-0067">ATP-binding</keyword>
<dbReference type="Proteomes" id="UP000762676">
    <property type="component" value="Unassembled WGS sequence"/>
</dbReference>
<feature type="transmembrane region" description="Helical" evidence="9">
    <location>
        <begin position="313"/>
        <end position="343"/>
    </location>
</feature>
<evidence type="ECO:0000256" key="8">
    <source>
        <dbReference type="ARBA" id="ARBA00023136"/>
    </source>
</evidence>
<dbReference type="InterPro" id="IPR036640">
    <property type="entry name" value="ABC1_TM_sf"/>
</dbReference>
<evidence type="ECO:0000256" key="6">
    <source>
        <dbReference type="ARBA" id="ARBA00022840"/>
    </source>
</evidence>
<dbReference type="GO" id="GO:0140359">
    <property type="term" value="F:ABC-type transporter activity"/>
    <property type="evidence" value="ECO:0007669"/>
    <property type="project" value="InterPro"/>
</dbReference>
<evidence type="ECO:0000313" key="11">
    <source>
        <dbReference type="EMBL" id="GFR63239.1"/>
    </source>
</evidence>
<keyword evidence="12" id="KW-1185">Reference proteome</keyword>
<keyword evidence="8 9" id="KW-0472">Membrane</keyword>
<dbReference type="SUPFAM" id="SSF90123">
    <property type="entry name" value="ABC transporter transmembrane region"/>
    <property type="match status" value="1"/>
</dbReference>
<protein>
    <submittedName>
        <fullName evidence="11">Multidrug resistance-associated protein 4-like</fullName>
    </submittedName>
</protein>
<keyword evidence="5" id="KW-0547">Nucleotide-binding</keyword>
<gene>
    <name evidence="11" type="ORF">ElyMa_005478500</name>
</gene>
<organism evidence="11 12">
    <name type="scientific">Elysia marginata</name>
    <dbReference type="NCBI Taxonomy" id="1093978"/>
    <lineage>
        <taxon>Eukaryota</taxon>
        <taxon>Metazoa</taxon>
        <taxon>Spiralia</taxon>
        <taxon>Lophotrochozoa</taxon>
        <taxon>Mollusca</taxon>
        <taxon>Gastropoda</taxon>
        <taxon>Heterobranchia</taxon>
        <taxon>Euthyneura</taxon>
        <taxon>Panpulmonata</taxon>
        <taxon>Sacoglossa</taxon>
        <taxon>Placobranchoidea</taxon>
        <taxon>Plakobranchidae</taxon>
        <taxon>Elysia</taxon>
    </lineage>
</organism>
<comment type="subcellular location">
    <subcellularLocation>
        <location evidence="1">Membrane</location>
        <topology evidence="1">Multi-pass membrane protein</topology>
    </subcellularLocation>
</comment>
<sequence>MRINIKKTEAITISRNETTTAFNIEGNALLNATEFKYLGSFFIKDGRIDREIECRVVHMDSYNDLLADGININQILSSGSYREPYEPEQSPGLLIPSSSPIIKDLAMANLTFSGPSQTLTSSVKDSPAGSAFDILQADFKESGDPLISADCDSESSGPLRQRSVYTSYFLLGGGMCGILFFAVTCILEQGTFVLCEWWLAHWSEKHQNTSAPTYTQDVPVLGKVATELDVKIYVYISLVAGAVILGGLQAALFYALARQAGTVLHDRAVSALFGSPLGFFQANSRASILSHFARDIGIVDSLPPVLLDSMQSFSVLIATFILVSCINYWLFLITVPLALAFLWARTRFHKATQGVERIEIASKSAVGAHVVSSMEGIQTLRCLAVEQRFLHKFDVYQDRSTAACYLHLAANRSETFSGENNNFRQLRKPIPSTIYLYPLNMEA</sequence>
<evidence type="ECO:0000259" key="10">
    <source>
        <dbReference type="PROSITE" id="PS50929"/>
    </source>
</evidence>
<comment type="similarity">
    <text evidence="2">Belongs to the ABC transporter superfamily. ABCC family. Conjugate transporter (TC 3.A.1.208) subfamily.</text>
</comment>
<dbReference type="AlphaFoldDB" id="A0AAV4EQK4"/>
<evidence type="ECO:0000256" key="7">
    <source>
        <dbReference type="ARBA" id="ARBA00022989"/>
    </source>
</evidence>
<evidence type="ECO:0000256" key="2">
    <source>
        <dbReference type="ARBA" id="ARBA00009726"/>
    </source>
</evidence>
<dbReference type="GO" id="GO:0016020">
    <property type="term" value="C:membrane"/>
    <property type="evidence" value="ECO:0007669"/>
    <property type="project" value="UniProtKB-SubCell"/>
</dbReference>
<name>A0AAV4EQK4_9GAST</name>
<feature type="transmembrane region" description="Helical" evidence="9">
    <location>
        <begin position="168"/>
        <end position="189"/>
    </location>
</feature>
<dbReference type="PANTHER" id="PTHR24223:SF456">
    <property type="entry name" value="MULTIDRUG RESISTANCE-ASSOCIATED PROTEIN LETHAL(2)03659"/>
    <property type="match status" value="1"/>
</dbReference>
<feature type="domain" description="ABC transmembrane type-1" evidence="10">
    <location>
        <begin position="232"/>
        <end position="403"/>
    </location>
</feature>
<evidence type="ECO:0000256" key="9">
    <source>
        <dbReference type="SAM" id="Phobius"/>
    </source>
</evidence>